<protein>
    <submittedName>
        <fullName evidence="5">Type II secretion system protein E (GspE)</fullName>
    </submittedName>
</protein>
<evidence type="ECO:0000256" key="1">
    <source>
        <dbReference type="ARBA" id="ARBA00006611"/>
    </source>
</evidence>
<dbReference type="Gene3D" id="3.30.300.160">
    <property type="entry name" value="Type II secretion system, protein E, N-terminal domain"/>
    <property type="match status" value="1"/>
</dbReference>
<dbReference type="GO" id="GO:0005886">
    <property type="term" value="C:plasma membrane"/>
    <property type="evidence" value="ECO:0007669"/>
    <property type="project" value="TreeGrafter"/>
</dbReference>
<reference evidence="5 6" key="1">
    <citation type="journal article" date="2015" name="Nature">
        <title>rRNA introns, odd ribosomes, and small enigmatic genomes across a large radiation of phyla.</title>
        <authorList>
            <person name="Brown C.T."/>
            <person name="Hug L.A."/>
            <person name="Thomas B.C."/>
            <person name="Sharon I."/>
            <person name="Castelle C.J."/>
            <person name="Singh A."/>
            <person name="Wilkins M.J."/>
            <person name="Williams K.H."/>
            <person name="Banfield J.F."/>
        </authorList>
    </citation>
    <scope>NUCLEOTIDE SEQUENCE [LARGE SCALE GENOMIC DNA]</scope>
</reference>
<proteinExistence type="inferred from homology"/>
<evidence type="ECO:0000313" key="6">
    <source>
        <dbReference type="Proteomes" id="UP000034081"/>
    </source>
</evidence>
<dbReference type="InterPro" id="IPR007831">
    <property type="entry name" value="T2SS_GspE_N"/>
</dbReference>
<dbReference type="EMBL" id="LBVL01000009">
    <property type="protein sequence ID" value="KKQ85225.1"/>
    <property type="molecule type" value="Genomic_DNA"/>
</dbReference>
<evidence type="ECO:0000313" key="5">
    <source>
        <dbReference type="EMBL" id="KKQ85225.1"/>
    </source>
</evidence>
<comment type="caution">
    <text evidence="5">The sequence shown here is derived from an EMBL/GenBank/DDBJ whole genome shotgun (WGS) entry which is preliminary data.</text>
</comment>
<dbReference type="GO" id="GO:0016887">
    <property type="term" value="F:ATP hydrolysis activity"/>
    <property type="evidence" value="ECO:0007669"/>
    <property type="project" value="TreeGrafter"/>
</dbReference>
<dbReference type="InterPro" id="IPR001482">
    <property type="entry name" value="T2SS/T4SS_dom"/>
</dbReference>
<keyword evidence="2" id="KW-0547">Nucleotide-binding</keyword>
<dbReference type="AlphaFoldDB" id="A0A0G0LBJ8"/>
<dbReference type="GO" id="GO:0005524">
    <property type="term" value="F:ATP binding"/>
    <property type="evidence" value="ECO:0007669"/>
    <property type="project" value="UniProtKB-KW"/>
</dbReference>
<dbReference type="Pfam" id="PF00437">
    <property type="entry name" value="T2SSE"/>
    <property type="match status" value="1"/>
</dbReference>
<dbReference type="InterPro" id="IPR027417">
    <property type="entry name" value="P-loop_NTPase"/>
</dbReference>
<dbReference type="STRING" id="1618570.UT08_C0009G0059"/>
<dbReference type="SUPFAM" id="SSF160246">
    <property type="entry name" value="EspE N-terminal domain-like"/>
    <property type="match status" value="1"/>
</dbReference>
<dbReference type="FunFam" id="3.40.50.300:FF:000398">
    <property type="entry name" value="Type IV pilus assembly ATPase PilB"/>
    <property type="match status" value="1"/>
</dbReference>
<keyword evidence="3" id="KW-0067">ATP-binding</keyword>
<dbReference type="SUPFAM" id="SSF52540">
    <property type="entry name" value="P-loop containing nucleoside triphosphate hydrolases"/>
    <property type="match status" value="1"/>
</dbReference>
<dbReference type="Gene3D" id="3.30.450.90">
    <property type="match status" value="1"/>
</dbReference>
<evidence type="ECO:0000256" key="2">
    <source>
        <dbReference type="ARBA" id="ARBA00022741"/>
    </source>
</evidence>
<evidence type="ECO:0000259" key="4">
    <source>
        <dbReference type="PROSITE" id="PS00662"/>
    </source>
</evidence>
<evidence type="ECO:0000256" key="3">
    <source>
        <dbReference type="ARBA" id="ARBA00022840"/>
    </source>
</evidence>
<dbReference type="PANTHER" id="PTHR30258:SF3">
    <property type="entry name" value="SLL1921 PROTEIN"/>
    <property type="match status" value="1"/>
</dbReference>
<feature type="domain" description="Bacterial type II secretion system protein E" evidence="4">
    <location>
        <begin position="377"/>
        <end position="391"/>
    </location>
</feature>
<sequence length="561" mass="62452">MKLTAEILKKIIVGSGFVQESDFDSAAKTASELNKDLLDVLIFRGLINEDTVGKLVAEHYSVAYADIRRLNIDNAILALVPEKMARVYRIVPFAKEADKLKLAMENPDDFEALEFAKRHTGLTIEPFYATHPDIVKALGQYKKGIKEDFEKVISENIKKIETGDEEDLAKAAEKVPIIKTLETILGFAVSERASDVHIEVQEEEVVVRFRIDGVLRDIVKFPRGVDAALVARIKILSNLKIDEHRIPQDGRHKFLLDDEVVSLRISIIPGFYGENVVMRLLQESNRALSLEELGLIGHNLEIIRENITKPHGMILITGPTGSGKTTTLYSILSILNTIEVKICTIEDPIEYAISRVTQIQVNPKTGVEFSTGLRALMRHDPDIIMVGEIRDKETAEIAIHSALTGHLVLSTLHTNTAAGAIPRFLDMGAEDFLLASTVNVIIAQRLVRKICNSCITKYSPDEVIRKKLSKDLNVDLKDHKFYKGEGCDKCNKKGYTGRIGIYEALAVNEKIRTMITQKATSEDIQKAAVEDGMVIMLQDGLDKVSSGLTTIEEVIRSVRES</sequence>
<organism evidence="5 6">
    <name type="scientific">Candidatus Woesebacteria bacterium GW2011_GWB1_38_8</name>
    <dbReference type="NCBI Taxonomy" id="1618570"/>
    <lineage>
        <taxon>Bacteria</taxon>
        <taxon>Candidatus Woeseibacteriota</taxon>
    </lineage>
</organism>
<dbReference type="CDD" id="cd01129">
    <property type="entry name" value="PulE-GspE-like"/>
    <property type="match status" value="1"/>
</dbReference>
<dbReference type="InterPro" id="IPR037257">
    <property type="entry name" value="T2SS_E_N_sf"/>
</dbReference>
<dbReference type="InterPro" id="IPR003593">
    <property type="entry name" value="AAA+_ATPase"/>
</dbReference>
<dbReference type="PROSITE" id="PS00662">
    <property type="entry name" value="T2SP_E"/>
    <property type="match status" value="1"/>
</dbReference>
<gene>
    <name evidence="5" type="ORF">UT08_C0009G0059</name>
</gene>
<dbReference type="SMART" id="SM00382">
    <property type="entry name" value="AAA"/>
    <property type="match status" value="1"/>
</dbReference>
<dbReference type="Pfam" id="PF05157">
    <property type="entry name" value="MshEN"/>
    <property type="match status" value="1"/>
</dbReference>
<dbReference type="Gene3D" id="3.40.50.300">
    <property type="entry name" value="P-loop containing nucleotide triphosphate hydrolases"/>
    <property type="match status" value="1"/>
</dbReference>
<name>A0A0G0LBJ8_9BACT</name>
<dbReference type="PANTHER" id="PTHR30258">
    <property type="entry name" value="TYPE II SECRETION SYSTEM PROTEIN GSPE-RELATED"/>
    <property type="match status" value="1"/>
</dbReference>
<dbReference type="Proteomes" id="UP000034081">
    <property type="component" value="Unassembled WGS sequence"/>
</dbReference>
<comment type="similarity">
    <text evidence="1">Belongs to the GSP E family.</text>
</comment>
<accession>A0A0G0LBJ8</accession>